<feature type="transmembrane region" description="Helical" evidence="5">
    <location>
        <begin position="186"/>
        <end position="210"/>
    </location>
</feature>
<feature type="transmembrane region" description="Helical" evidence="5">
    <location>
        <begin position="230"/>
        <end position="251"/>
    </location>
</feature>
<reference evidence="7" key="3">
    <citation type="submission" date="2018-07" db="EMBL/GenBank/DDBJ databases">
        <authorList>
            <person name="Quirk P.G."/>
            <person name="Krulwich T.A."/>
        </authorList>
    </citation>
    <scope>NUCLEOTIDE SEQUENCE</scope>
    <source>
        <strain evidence="7">CCRI-19302</strain>
    </source>
</reference>
<dbReference type="PANTHER" id="PTHR30520">
    <property type="entry name" value="FORMATE TRANSPORTER-RELATED"/>
    <property type="match status" value="1"/>
</dbReference>
<evidence type="ECO:0000313" key="8">
    <source>
        <dbReference type="Proteomes" id="UP000216411"/>
    </source>
</evidence>
<protein>
    <submittedName>
        <fullName evidence="7">Formate/nitrite transporter family protein</fullName>
    </submittedName>
    <submittedName>
        <fullName evidence="6">Hydrosulfide channel (FNT family)</fullName>
    </submittedName>
</protein>
<dbReference type="InterPro" id="IPR000292">
    <property type="entry name" value="For/NO2_transpt"/>
</dbReference>
<dbReference type="Proteomes" id="UP000247523">
    <property type="component" value="Unassembled WGS sequence"/>
</dbReference>
<evidence type="ECO:0000256" key="3">
    <source>
        <dbReference type="ARBA" id="ARBA00022989"/>
    </source>
</evidence>
<dbReference type="RefSeq" id="WP_094375950.1">
    <property type="nucleotide sequence ID" value="NZ_NOKA02000043.1"/>
</dbReference>
<keyword evidence="4 5" id="KW-0472">Membrane</keyword>
<feature type="transmembrane region" description="Helical" evidence="5">
    <location>
        <begin position="155"/>
        <end position="174"/>
    </location>
</feature>
<sequence>MYKEEIKNVALSAKMKSDYLNDSIIKFFLLAMMSGFFIIVGIALAFTTASIVNVDGTYYGKIAIGLTFPIALGLLYFAGGELFTGNCFIFTIGLLEKTVNLKNTIKILIVGYLGNLTGSIVLALLYVKSKAPIGLADQYIEKVAESKLIIPPDELFLRAILCNFIVCMSIWLCYKMKEETAKLFMLLWCVFAFSTPGFEHSIANMGIFAISLMLPHAETLTISAAAQNLAWVTFGNIVGGSIFSAFPYWYISKGKKQKQISQ</sequence>
<dbReference type="PANTHER" id="PTHR30520:SF8">
    <property type="entry name" value="NITRITE TRANSPORTER NIRC"/>
    <property type="match status" value="1"/>
</dbReference>
<dbReference type="OrthoDB" id="9786493at2"/>
<evidence type="ECO:0000256" key="4">
    <source>
        <dbReference type="ARBA" id="ARBA00023136"/>
    </source>
</evidence>
<evidence type="ECO:0000313" key="6">
    <source>
        <dbReference type="EMBL" id="PXV87848.1"/>
    </source>
</evidence>
<reference evidence="7 8" key="1">
    <citation type="journal article" date="2017" name="Genome Announc.">
        <title>Draft Genome Sequence of a Sporulating and Motile Strain of Lachnotalea glycerini Isolated from Water in Quebec City, Canada.</title>
        <authorList>
            <person name="Maheux A.F."/>
            <person name="Boudreau D.K."/>
            <person name="Berube E."/>
            <person name="Boissinot M."/>
            <person name="Raymond F."/>
            <person name="Brodeur S."/>
            <person name="Corbeil J."/>
            <person name="Isabel S."/>
            <person name="Omar R.F."/>
            <person name="Bergeron M.G."/>
        </authorList>
    </citation>
    <scope>NUCLEOTIDE SEQUENCE [LARGE SCALE GENOMIC DNA]</scope>
    <source>
        <strain evidence="7 8">CCRI-19302</strain>
    </source>
</reference>
<dbReference type="GO" id="GO:0005886">
    <property type="term" value="C:plasma membrane"/>
    <property type="evidence" value="ECO:0007669"/>
    <property type="project" value="TreeGrafter"/>
</dbReference>
<evidence type="ECO:0000256" key="1">
    <source>
        <dbReference type="ARBA" id="ARBA00004141"/>
    </source>
</evidence>
<dbReference type="EMBL" id="NOKA02000043">
    <property type="protein sequence ID" value="RDY30249.1"/>
    <property type="molecule type" value="Genomic_DNA"/>
</dbReference>
<organism evidence="7 8">
    <name type="scientific">Lachnotalea glycerini</name>
    <dbReference type="NCBI Taxonomy" id="1763509"/>
    <lineage>
        <taxon>Bacteria</taxon>
        <taxon>Bacillati</taxon>
        <taxon>Bacillota</taxon>
        <taxon>Clostridia</taxon>
        <taxon>Lachnospirales</taxon>
        <taxon>Lachnospiraceae</taxon>
        <taxon>Lachnotalea</taxon>
    </lineage>
</organism>
<keyword evidence="8" id="KW-1185">Reference proteome</keyword>
<dbReference type="Gene3D" id="1.20.1080.10">
    <property type="entry name" value="Glycerol uptake facilitator protein"/>
    <property type="match status" value="1"/>
</dbReference>
<evidence type="ECO:0000256" key="2">
    <source>
        <dbReference type="ARBA" id="ARBA00022692"/>
    </source>
</evidence>
<name>A0A255IQ12_9FIRM</name>
<reference evidence="6 9" key="2">
    <citation type="submission" date="2018-05" db="EMBL/GenBank/DDBJ databases">
        <title>Genomic Encyclopedia of Type Strains, Phase IV (KMG-IV): sequencing the most valuable type-strain genomes for metagenomic binning, comparative biology and taxonomic classification.</title>
        <authorList>
            <person name="Goeker M."/>
        </authorList>
    </citation>
    <scope>NUCLEOTIDE SEQUENCE [LARGE SCALE GENOMIC DNA]</scope>
    <source>
        <strain evidence="6 9">DSM 28816</strain>
    </source>
</reference>
<dbReference type="EMBL" id="QICS01000009">
    <property type="protein sequence ID" value="PXV87848.1"/>
    <property type="molecule type" value="Genomic_DNA"/>
</dbReference>
<comment type="subcellular location">
    <subcellularLocation>
        <location evidence="1">Membrane</location>
        <topology evidence="1">Multi-pass membrane protein</topology>
    </subcellularLocation>
</comment>
<dbReference type="GO" id="GO:0015499">
    <property type="term" value="F:formate transmembrane transporter activity"/>
    <property type="evidence" value="ECO:0007669"/>
    <property type="project" value="TreeGrafter"/>
</dbReference>
<comment type="caution">
    <text evidence="7">The sequence shown here is derived from an EMBL/GenBank/DDBJ whole genome shotgun (WGS) entry which is preliminary data.</text>
</comment>
<proteinExistence type="predicted"/>
<feature type="transmembrane region" description="Helical" evidence="5">
    <location>
        <begin position="107"/>
        <end position="127"/>
    </location>
</feature>
<evidence type="ECO:0000256" key="5">
    <source>
        <dbReference type="SAM" id="Phobius"/>
    </source>
</evidence>
<accession>A0A255IQ12</accession>
<keyword evidence="2 5" id="KW-0812">Transmembrane</keyword>
<gene>
    <name evidence="6" type="ORF">C8E03_109138</name>
    <name evidence="7" type="ORF">CG710_015650</name>
</gene>
<dbReference type="AlphaFoldDB" id="A0A255IQ12"/>
<keyword evidence="3 5" id="KW-1133">Transmembrane helix</keyword>
<feature type="transmembrane region" description="Helical" evidence="5">
    <location>
        <begin position="24"/>
        <end position="46"/>
    </location>
</feature>
<dbReference type="Proteomes" id="UP000216411">
    <property type="component" value="Unassembled WGS sequence"/>
</dbReference>
<dbReference type="InterPro" id="IPR023271">
    <property type="entry name" value="Aquaporin-like"/>
</dbReference>
<evidence type="ECO:0000313" key="9">
    <source>
        <dbReference type="Proteomes" id="UP000247523"/>
    </source>
</evidence>
<evidence type="ECO:0000313" key="7">
    <source>
        <dbReference type="EMBL" id="RDY30249.1"/>
    </source>
</evidence>
<dbReference type="Pfam" id="PF01226">
    <property type="entry name" value="Form_Nir_trans"/>
    <property type="match status" value="1"/>
</dbReference>
<feature type="transmembrane region" description="Helical" evidence="5">
    <location>
        <begin position="66"/>
        <end position="95"/>
    </location>
</feature>